<protein>
    <submittedName>
        <fullName evidence="1">Uncharacterized protein</fullName>
    </submittedName>
</protein>
<evidence type="ECO:0000313" key="2">
    <source>
        <dbReference type="Proteomes" id="UP000499080"/>
    </source>
</evidence>
<gene>
    <name evidence="1" type="ORF">AVEN_116149_1</name>
</gene>
<proteinExistence type="predicted"/>
<dbReference type="EMBL" id="BGPR01011814">
    <property type="protein sequence ID" value="GBN53105.1"/>
    <property type="molecule type" value="Genomic_DNA"/>
</dbReference>
<dbReference type="Proteomes" id="UP000499080">
    <property type="component" value="Unassembled WGS sequence"/>
</dbReference>
<organism evidence="1 2">
    <name type="scientific">Araneus ventricosus</name>
    <name type="common">Orbweaver spider</name>
    <name type="synonym">Epeira ventricosa</name>
    <dbReference type="NCBI Taxonomy" id="182803"/>
    <lineage>
        <taxon>Eukaryota</taxon>
        <taxon>Metazoa</taxon>
        <taxon>Ecdysozoa</taxon>
        <taxon>Arthropoda</taxon>
        <taxon>Chelicerata</taxon>
        <taxon>Arachnida</taxon>
        <taxon>Araneae</taxon>
        <taxon>Araneomorphae</taxon>
        <taxon>Entelegynae</taxon>
        <taxon>Araneoidea</taxon>
        <taxon>Araneidae</taxon>
        <taxon>Araneus</taxon>
    </lineage>
</organism>
<accession>A0A4Y2PMB7</accession>
<reference evidence="1 2" key="1">
    <citation type="journal article" date="2019" name="Sci. Rep.">
        <title>Orb-weaving spider Araneus ventricosus genome elucidates the spidroin gene catalogue.</title>
        <authorList>
            <person name="Kono N."/>
            <person name="Nakamura H."/>
            <person name="Ohtoshi R."/>
            <person name="Moran D.A.P."/>
            <person name="Shinohara A."/>
            <person name="Yoshida Y."/>
            <person name="Fujiwara M."/>
            <person name="Mori M."/>
            <person name="Tomita M."/>
            <person name="Arakawa K."/>
        </authorList>
    </citation>
    <scope>NUCLEOTIDE SEQUENCE [LARGE SCALE GENOMIC DNA]</scope>
</reference>
<keyword evidence="2" id="KW-1185">Reference proteome</keyword>
<name>A0A4Y2PMB7_ARAVE</name>
<dbReference type="AlphaFoldDB" id="A0A4Y2PMB7"/>
<comment type="caution">
    <text evidence="1">The sequence shown here is derived from an EMBL/GenBank/DDBJ whole genome shotgun (WGS) entry which is preliminary data.</text>
</comment>
<evidence type="ECO:0000313" key="1">
    <source>
        <dbReference type="EMBL" id="GBN53105.1"/>
    </source>
</evidence>
<sequence length="156" mass="18063">MGSKPYVIWTKISDILARKTSRIWMVQMTGHPTGIIYARNFGVFFSRRQGAGSVMVWAAFFYNGKVSFATMEKFLLLEWKSVFYYNGKVSFATMEKCLLLQWKSVFCYKGKCLFLQGKSVFCYNGKVSLLFTSDRQTSTLEYNKTNTLQYKPFAIC</sequence>